<dbReference type="STRING" id="133412.A0A1R1XKJ6"/>
<dbReference type="Gene3D" id="1.25.40.10">
    <property type="entry name" value="Tetratricopeptide repeat domain"/>
    <property type="match status" value="3"/>
</dbReference>
<feature type="region of interest" description="Disordered" evidence="3">
    <location>
        <begin position="1158"/>
        <end position="1196"/>
    </location>
</feature>
<proteinExistence type="inferred from homology"/>
<accession>A0A1R1XKJ6</accession>
<sequence length="1530" mass="174338">MKNLSWVPKHERNFAVRLKLISIFISSNQKFHSRPLSSLVKSLENCHVLPGFDKSYYNKFLLPNITINHITSPRLINQKNANQTTSNFPQLFFYSTKRSKSREIRSSILKLSHNPSNTIFNIRNNKSIKPFSYQHQFFQLEPFTKCYHSTSDQNKRTTNNGLIAISVALPKHSIDKLLEFVRVVSNMKNGDDTSSSFSLYLDLKDKDLSRYLSIRIVQKFITKLKNDGAPSFRNFKKDHPYDNNLALKKSRRAIDRILQVIEDRRLYGFVPKESEYEDLIEAISQDQSKSSESEVIDLIEATLSKARNREDGYFYFTDRSFYKVIKGFVFRGHARGAFWCYNRMIREADVLLSLSQKPGISASLKAELENASIKTRPSYFTTSIISNFLQDKNTLGPMFKIWANYVLLGERIPTSVQRSIISIFIKRNKINEAIWISRVGRFLGLTSQNELREAEASPLPNSQEIPLSHQPNKKSWDNNIELALIIEAIGNESIYSNNDEESTSDSLKYAENASNNLLQKYPPDLSVYSNLIQGCVSNGRFELAESLFYELSDFGIAPSNQTFAFMVSMYSDKEQVGKIKAIMNRLLFSERHSNSRDSNLKQKSGGARKFIDNNIDFQFFVPLLYYFLCNNRINEAAQVIQTIRSSYDYTISNKALGTALIQIYRALGQPESGIFASKLLSDSLYPKPETVKDTSSSELENKSLGIEKSIAANFEAAVNSIDSIDYKFESSYYSQKISVYIEEKNLHLAVEVLKEMADNNILITKKIIYQLLYGFLECDSLDMFETLVNYYFEYIDKHLSPPIYTRWIQELSRRGDAKGAYSVLMQMNEKGFVLSEIHYCMVIQACSLRGWTKEAVEIVDEMYHPDSPVQPGMSVKISLIEALVSAGDVDKSQNILDDLVYNSLTPRTKIPARAFNNLIIGYLYKGDGTNAMKCYESMLRLGIKPNRFTYTILMNAYAQERKIKNCSRILDQMIANNIEPDSAVFSILIAVYGVMSDIRAVENVFKQVEIQNMNYINSRLKSQSVGMTRVMYPSKTTIEPYHKPLRVADGTFANKFSKIDSRLAPENMSSIKSTIVDPVILVMMIKAYIKVKNMDKALAFWGRLLESYPIIKLNPRRNHGPTNAITSDFHISAMRTIIRGFLKLIDLDHFFGKPKRVDDVSHPQSFEEENSIDPEEFSESESEYKSQSINSSGIPSADSLSLDKSVGTSINGNASSLGLNNLSQHNKNSVLESIPESTDLNSIKDETQNVLPDSDKITVETKVSNTKFDKNDETLRDYAKKLIRVFNEAQKNNFCFEVGHVNDYISCMLLTSQYNELISTLKKCKPTQSQPIESAYKLNYYGGNANIEFPRLRINDKNVIYLIGRLKLSEQLRASTENDILTREKDLVIRHKHLMSQPKWAKSSFSNYRISISDESKSDSLGGNVDDENLDSNNVVKAENIDSNVPSTEARSGMEGRVNLTKNVVVSDGHATVLPTLDDYMEKDIIMVELKRKLGLLTFDRDQLLRIIKLFSNFVANDIVQKIADTLEIE</sequence>
<evidence type="ECO:0000313" key="4">
    <source>
        <dbReference type="EMBL" id="OMJ15167.1"/>
    </source>
</evidence>
<dbReference type="Pfam" id="PF01535">
    <property type="entry name" value="PPR"/>
    <property type="match status" value="4"/>
</dbReference>
<feature type="repeat" description="PPR" evidence="2">
    <location>
        <begin position="946"/>
        <end position="980"/>
    </location>
</feature>
<feature type="repeat" description="PPR" evidence="2">
    <location>
        <begin position="911"/>
        <end position="945"/>
    </location>
</feature>
<evidence type="ECO:0000256" key="2">
    <source>
        <dbReference type="PROSITE-ProRule" id="PRU00708"/>
    </source>
</evidence>
<name>A0A1R1XKJ6_9FUNG</name>
<dbReference type="PROSITE" id="PS51375">
    <property type="entry name" value="PPR"/>
    <property type="match status" value="3"/>
</dbReference>
<evidence type="ECO:0000313" key="5">
    <source>
        <dbReference type="Proteomes" id="UP000187283"/>
    </source>
</evidence>
<gene>
    <name evidence="4" type="ORF">AYI70_g7445</name>
</gene>
<reference evidence="4 5" key="1">
    <citation type="submission" date="2017-01" db="EMBL/GenBank/DDBJ databases">
        <authorList>
            <person name="Mah S.A."/>
            <person name="Swanson W.J."/>
            <person name="Moy G.W."/>
            <person name="Vacquier V.D."/>
        </authorList>
    </citation>
    <scope>NUCLEOTIDE SEQUENCE [LARGE SCALE GENOMIC DNA]</scope>
    <source>
        <strain evidence="4 5">GSMNP</strain>
    </source>
</reference>
<evidence type="ECO:0000256" key="3">
    <source>
        <dbReference type="SAM" id="MobiDB-lite"/>
    </source>
</evidence>
<dbReference type="PANTHER" id="PTHR46128">
    <property type="entry name" value="MITOCHONDRIAL GROUP I INTRON SPLICING FACTOR CCM1"/>
    <property type="match status" value="1"/>
</dbReference>
<dbReference type="EMBL" id="LSSN01002757">
    <property type="protein sequence ID" value="OMJ15167.1"/>
    <property type="molecule type" value="Genomic_DNA"/>
</dbReference>
<dbReference type="Pfam" id="PF13041">
    <property type="entry name" value="PPR_2"/>
    <property type="match status" value="1"/>
</dbReference>
<dbReference type="Proteomes" id="UP000187283">
    <property type="component" value="Unassembled WGS sequence"/>
</dbReference>
<organism evidence="4 5">
    <name type="scientific">Smittium culicis</name>
    <dbReference type="NCBI Taxonomy" id="133412"/>
    <lineage>
        <taxon>Eukaryota</taxon>
        <taxon>Fungi</taxon>
        <taxon>Fungi incertae sedis</taxon>
        <taxon>Zoopagomycota</taxon>
        <taxon>Kickxellomycotina</taxon>
        <taxon>Harpellomycetes</taxon>
        <taxon>Harpellales</taxon>
        <taxon>Legeriomycetaceae</taxon>
        <taxon>Smittium</taxon>
    </lineage>
</organism>
<comment type="similarity">
    <text evidence="1">Belongs to the PPR family. P subfamily.</text>
</comment>
<feature type="compositionally biased region" description="Acidic residues" evidence="3">
    <location>
        <begin position="1166"/>
        <end position="1181"/>
    </location>
</feature>
<dbReference type="NCBIfam" id="TIGR00756">
    <property type="entry name" value="PPR"/>
    <property type="match status" value="2"/>
</dbReference>
<dbReference type="InterPro" id="IPR002885">
    <property type="entry name" value="PPR_rpt"/>
</dbReference>
<dbReference type="PANTHER" id="PTHR46128:SF329">
    <property type="entry name" value="MITOCHONDRIAL GROUP I INTRON SPLICING FACTOR DMR1"/>
    <property type="match status" value="1"/>
</dbReference>
<dbReference type="InterPro" id="IPR050872">
    <property type="entry name" value="PPR_P_subfamily"/>
</dbReference>
<dbReference type="InterPro" id="IPR011990">
    <property type="entry name" value="TPR-like_helical_dom_sf"/>
</dbReference>
<dbReference type="OrthoDB" id="185373at2759"/>
<evidence type="ECO:0000256" key="1">
    <source>
        <dbReference type="ARBA" id="ARBA00007626"/>
    </source>
</evidence>
<feature type="repeat" description="PPR" evidence="2">
    <location>
        <begin position="524"/>
        <end position="558"/>
    </location>
</feature>
<protein>
    <submittedName>
        <fullName evidence="4">Pentatricopeptide repeat-containing protein</fullName>
    </submittedName>
</protein>
<keyword evidence="5" id="KW-1185">Reference proteome</keyword>
<comment type="caution">
    <text evidence="4">The sequence shown here is derived from an EMBL/GenBank/DDBJ whole genome shotgun (WGS) entry which is preliminary data.</text>
</comment>